<dbReference type="RefSeq" id="WP_058470015.1">
    <property type="nucleotide sequence ID" value="NZ_CAAAIC010000007.1"/>
</dbReference>
<evidence type="ECO:0000256" key="3">
    <source>
        <dbReference type="RuleBase" id="RU000363"/>
    </source>
</evidence>
<dbReference type="AlphaFoldDB" id="A0A0W0V921"/>
<dbReference type="Proteomes" id="UP000055035">
    <property type="component" value="Unassembled WGS sequence"/>
</dbReference>
<dbReference type="PANTHER" id="PTHR42901">
    <property type="entry name" value="ALCOHOL DEHYDROGENASE"/>
    <property type="match status" value="1"/>
</dbReference>
<keyword evidence="2" id="KW-0560">Oxidoreductase</keyword>
<dbReference type="SUPFAM" id="SSF51735">
    <property type="entry name" value="NAD(P)-binding Rossmann-fold domains"/>
    <property type="match status" value="1"/>
</dbReference>
<dbReference type="OrthoDB" id="7301144at2"/>
<dbReference type="PIRSF" id="PIRSF000126">
    <property type="entry name" value="11-beta-HSD1"/>
    <property type="match status" value="1"/>
</dbReference>
<dbReference type="STRING" id="456.Ljor_0443"/>
<dbReference type="EMBL" id="LNYJ01000011">
    <property type="protein sequence ID" value="KTD16137.1"/>
    <property type="molecule type" value="Genomic_DNA"/>
</dbReference>
<protein>
    <submittedName>
        <fullName evidence="4">Short chain dehydrogenase</fullName>
    </submittedName>
</protein>
<evidence type="ECO:0000313" key="4">
    <source>
        <dbReference type="EMBL" id="KTD16137.1"/>
    </source>
</evidence>
<proteinExistence type="inferred from homology"/>
<organism evidence="4 5">
    <name type="scientific">Legionella jordanis</name>
    <dbReference type="NCBI Taxonomy" id="456"/>
    <lineage>
        <taxon>Bacteria</taxon>
        <taxon>Pseudomonadati</taxon>
        <taxon>Pseudomonadota</taxon>
        <taxon>Gammaproteobacteria</taxon>
        <taxon>Legionellales</taxon>
        <taxon>Legionellaceae</taxon>
        <taxon>Legionella</taxon>
    </lineage>
</organism>
<dbReference type="Gene3D" id="3.40.50.720">
    <property type="entry name" value="NAD(P)-binding Rossmann-like Domain"/>
    <property type="match status" value="1"/>
</dbReference>
<dbReference type="CDD" id="cd05233">
    <property type="entry name" value="SDR_c"/>
    <property type="match status" value="1"/>
</dbReference>
<dbReference type="InterPro" id="IPR036291">
    <property type="entry name" value="NAD(P)-bd_dom_sf"/>
</dbReference>
<dbReference type="InterPro" id="IPR002347">
    <property type="entry name" value="SDR_fam"/>
</dbReference>
<comment type="caution">
    <text evidence="4">The sequence shown here is derived from an EMBL/GenBank/DDBJ whole genome shotgun (WGS) entry which is preliminary data.</text>
</comment>
<evidence type="ECO:0000256" key="2">
    <source>
        <dbReference type="ARBA" id="ARBA00023002"/>
    </source>
</evidence>
<sequence>MTYTLITGSSKGIGRALAFEFAKHGHDLILTARSREILEQLACDIRTQYGVAVEIIPLDLNQSKSPFELINIIAGKKYDIDCLVNNAGIGYLGDYKDMDSHLLQQMLQLNITTVSQLTRYFAKRFVDCKRGKILQLSSTAGFQPGPYMSVYYASKAYVTSFSVSLAYELKGTGVSLSILCPGPTQSHFFKEAHMEGSFLARGVLGLSSAEKVAEVAYESLQKNKLFIIPGFINKLLAYCATIAPLRLSRQITAFLHRK</sequence>
<dbReference type="PRINTS" id="PR00081">
    <property type="entry name" value="GDHRDH"/>
</dbReference>
<accession>A0A0W0V921</accession>
<comment type="similarity">
    <text evidence="1 3">Belongs to the short-chain dehydrogenases/reductases (SDR) family.</text>
</comment>
<name>A0A0W0V921_9GAMM</name>
<gene>
    <name evidence="4" type="ORF">Ljor_0443</name>
</gene>
<dbReference type="GO" id="GO:0016491">
    <property type="term" value="F:oxidoreductase activity"/>
    <property type="evidence" value="ECO:0007669"/>
    <property type="project" value="UniProtKB-KW"/>
</dbReference>
<evidence type="ECO:0000256" key="1">
    <source>
        <dbReference type="ARBA" id="ARBA00006484"/>
    </source>
</evidence>
<dbReference type="PANTHER" id="PTHR42901:SF1">
    <property type="entry name" value="ALCOHOL DEHYDROGENASE"/>
    <property type="match status" value="1"/>
</dbReference>
<dbReference type="PRINTS" id="PR00080">
    <property type="entry name" value="SDRFAMILY"/>
</dbReference>
<evidence type="ECO:0000313" key="5">
    <source>
        <dbReference type="Proteomes" id="UP000055035"/>
    </source>
</evidence>
<reference evidence="4 5" key="1">
    <citation type="submission" date="2015-11" db="EMBL/GenBank/DDBJ databases">
        <title>Genomic analysis of 38 Legionella species identifies large and diverse effector repertoires.</title>
        <authorList>
            <person name="Burstein D."/>
            <person name="Amaro F."/>
            <person name="Zusman T."/>
            <person name="Lifshitz Z."/>
            <person name="Cohen O."/>
            <person name="Gilbert J.A."/>
            <person name="Pupko T."/>
            <person name="Shuman H.A."/>
            <person name="Segal G."/>
        </authorList>
    </citation>
    <scope>NUCLEOTIDE SEQUENCE [LARGE SCALE GENOMIC DNA]</scope>
    <source>
        <strain evidence="4 5">BL-540</strain>
    </source>
</reference>
<dbReference type="Pfam" id="PF00106">
    <property type="entry name" value="adh_short"/>
    <property type="match status" value="1"/>
</dbReference>
<keyword evidence="5" id="KW-1185">Reference proteome</keyword>